<evidence type="ECO:0000313" key="4">
    <source>
        <dbReference type="Proteomes" id="UP000252355"/>
    </source>
</evidence>
<sequence>MSARSPHRVGRRFVLVVVAGLVGWVIVGLGTSPPIGGEPAIPYRLDQTAEGVAIVFPEPMAVDRLLVSATHPGVWGMGRAARLGVAKTASQAAVAGWQTEHGDLLVFPLADPWTDRIELIALAALPAPASPSWELRIEGTGARRRRLEHRLAALTTAVAERQTRQGCFCCHQVMPLALANHLARERQLARPLSPLASWALELARWQRPDGSFSFPAAPEFGVVTPTLTAAAVLGWVQDLDPALETALLKAASFLVAQQQPDGSLVPDFTFPPLLNGRPAMGWLFVHALRELAALLERRGFAPMPRFVWAQQRAATWLEENARSGTDQAVFNWLARGEAGPPDEIASFLSTLHPEHDPEWIALLACLASPRELRGRLPASASSPVASPPEPVLKPSGAGRFRQEAWGLVRDLADAP</sequence>
<dbReference type="Gene3D" id="1.50.10.20">
    <property type="match status" value="1"/>
</dbReference>
<keyword evidence="2" id="KW-0472">Membrane</keyword>
<accession>A0A367ZSL6</accession>
<evidence type="ECO:0000313" key="3">
    <source>
        <dbReference type="EMBL" id="RCK81026.1"/>
    </source>
</evidence>
<gene>
    <name evidence="3" type="ORF">OZSIB_2403</name>
</gene>
<dbReference type="EMBL" id="QOQW01000003">
    <property type="protein sequence ID" value="RCK81026.1"/>
    <property type="molecule type" value="Genomic_DNA"/>
</dbReference>
<keyword evidence="2" id="KW-1133">Transmembrane helix</keyword>
<dbReference type="Proteomes" id="UP000252355">
    <property type="component" value="Unassembled WGS sequence"/>
</dbReference>
<evidence type="ECO:0000256" key="1">
    <source>
        <dbReference type="SAM" id="MobiDB-lite"/>
    </source>
</evidence>
<dbReference type="SUPFAM" id="SSF48239">
    <property type="entry name" value="Terpenoid cyclases/Protein prenyltransferases"/>
    <property type="match status" value="1"/>
</dbReference>
<dbReference type="AlphaFoldDB" id="A0A367ZSL6"/>
<feature type="region of interest" description="Disordered" evidence="1">
    <location>
        <begin position="377"/>
        <end position="396"/>
    </location>
</feature>
<proteinExistence type="predicted"/>
<dbReference type="InterPro" id="IPR008930">
    <property type="entry name" value="Terpenoid_cyclase/PrenylTrfase"/>
</dbReference>
<keyword evidence="2" id="KW-0812">Transmembrane</keyword>
<evidence type="ECO:0000256" key="2">
    <source>
        <dbReference type="SAM" id="Phobius"/>
    </source>
</evidence>
<name>A0A367ZSL6_9BACT</name>
<organism evidence="3 4">
    <name type="scientific">Candidatus Ozemobacter sibiricus</name>
    <dbReference type="NCBI Taxonomy" id="2268124"/>
    <lineage>
        <taxon>Bacteria</taxon>
        <taxon>Candidatus Ozemobacteria</taxon>
        <taxon>Candidatus Ozemobacterales</taxon>
        <taxon>Candidatus Ozemobacteraceae</taxon>
        <taxon>Candidatus Ozemobacter</taxon>
    </lineage>
</organism>
<reference evidence="3 4" key="1">
    <citation type="submission" date="2018-05" db="EMBL/GenBank/DDBJ databases">
        <title>A metagenomic window into the 2 km-deep terrestrial subsurface aquifer revealed taxonomically and functionally diverse microbial community comprising novel uncultured bacterial lineages.</title>
        <authorList>
            <person name="Kadnikov V.V."/>
            <person name="Mardanov A.V."/>
            <person name="Beletsky A.V."/>
            <person name="Banks D."/>
            <person name="Pimenov N.V."/>
            <person name="Frank Y.A."/>
            <person name="Karnachuk O.V."/>
            <person name="Ravin N.V."/>
        </authorList>
    </citation>
    <scope>NUCLEOTIDE SEQUENCE [LARGE SCALE GENOMIC DNA]</scope>
    <source>
        <strain evidence="3">BY5</strain>
    </source>
</reference>
<comment type="caution">
    <text evidence="3">The sequence shown here is derived from an EMBL/GenBank/DDBJ whole genome shotgun (WGS) entry which is preliminary data.</text>
</comment>
<feature type="transmembrane region" description="Helical" evidence="2">
    <location>
        <begin position="12"/>
        <end position="31"/>
    </location>
</feature>
<protein>
    <submittedName>
        <fullName evidence="3">Uncharacterized protein</fullName>
    </submittedName>
</protein>